<dbReference type="AlphaFoldDB" id="A0ABD3AV08"/>
<proteinExistence type="predicted"/>
<protein>
    <submittedName>
        <fullName evidence="2">Uncharacterized protein</fullName>
    </submittedName>
</protein>
<comment type="caution">
    <text evidence="2">The sequence shown here is derived from an EMBL/GenBank/DDBJ whole genome shotgun (WGS) entry which is preliminary data.</text>
</comment>
<evidence type="ECO:0000256" key="1">
    <source>
        <dbReference type="SAM" id="MobiDB-lite"/>
    </source>
</evidence>
<reference evidence="2 3" key="1">
    <citation type="submission" date="2024-11" db="EMBL/GenBank/DDBJ databases">
        <title>A near-complete genome assembly of Cinchona calisaya.</title>
        <authorList>
            <person name="Lian D.C."/>
            <person name="Zhao X.W."/>
            <person name="Wei L."/>
        </authorList>
    </citation>
    <scope>NUCLEOTIDE SEQUENCE [LARGE SCALE GENOMIC DNA]</scope>
    <source>
        <tissue evidence="2">Nenye</tissue>
    </source>
</reference>
<sequence>MGRSSRTKFDEGSTSSSYKGKGIATSSLTWPIPSRASRRFVGRDPEVAAYPNPEKAWELKTKNHQITSGIQCENLASNE</sequence>
<dbReference type="EMBL" id="JBJUIK010000002">
    <property type="protein sequence ID" value="KAL3535052.1"/>
    <property type="molecule type" value="Genomic_DNA"/>
</dbReference>
<dbReference type="Proteomes" id="UP001630127">
    <property type="component" value="Unassembled WGS sequence"/>
</dbReference>
<name>A0ABD3AV08_9GENT</name>
<feature type="region of interest" description="Disordered" evidence="1">
    <location>
        <begin position="1"/>
        <end position="29"/>
    </location>
</feature>
<evidence type="ECO:0000313" key="3">
    <source>
        <dbReference type="Proteomes" id="UP001630127"/>
    </source>
</evidence>
<keyword evidence="3" id="KW-1185">Reference proteome</keyword>
<gene>
    <name evidence="2" type="ORF">ACH5RR_003513</name>
</gene>
<evidence type="ECO:0000313" key="2">
    <source>
        <dbReference type="EMBL" id="KAL3535052.1"/>
    </source>
</evidence>
<accession>A0ABD3AV08</accession>
<feature type="compositionally biased region" description="Polar residues" evidence="1">
    <location>
        <begin position="12"/>
        <end position="29"/>
    </location>
</feature>
<organism evidence="2 3">
    <name type="scientific">Cinchona calisaya</name>
    <dbReference type="NCBI Taxonomy" id="153742"/>
    <lineage>
        <taxon>Eukaryota</taxon>
        <taxon>Viridiplantae</taxon>
        <taxon>Streptophyta</taxon>
        <taxon>Embryophyta</taxon>
        <taxon>Tracheophyta</taxon>
        <taxon>Spermatophyta</taxon>
        <taxon>Magnoliopsida</taxon>
        <taxon>eudicotyledons</taxon>
        <taxon>Gunneridae</taxon>
        <taxon>Pentapetalae</taxon>
        <taxon>asterids</taxon>
        <taxon>lamiids</taxon>
        <taxon>Gentianales</taxon>
        <taxon>Rubiaceae</taxon>
        <taxon>Cinchonoideae</taxon>
        <taxon>Cinchoneae</taxon>
        <taxon>Cinchona</taxon>
    </lineage>
</organism>